<feature type="region of interest" description="Disordered" evidence="1">
    <location>
        <begin position="36"/>
        <end position="71"/>
    </location>
</feature>
<feature type="domain" description="PRC-barrel" evidence="3">
    <location>
        <begin position="96"/>
        <end position="162"/>
    </location>
</feature>
<dbReference type="Pfam" id="PF05239">
    <property type="entry name" value="PRC"/>
    <property type="match status" value="1"/>
</dbReference>
<protein>
    <submittedName>
        <fullName evidence="4">PRC-barrel domain containing protein</fullName>
    </submittedName>
</protein>
<dbReference type="EMBL" id="VWNA01000001">
    <property type="protein sequence ID" value="MQT12944.1"/>
    <property type="molecule type" value="Genomic_DNA"/>
</dbReference>
<evidence type="ECO:0000259" key="3">
    <source>
        <dbReference type="Pfam" id="PF05239"/>
    </source>
</evidence>
<feature type="signal peptide" evidence="2">
    <location>
        <begin position="1"/>
        <end position="27"/>
    </location>
</feature>
<evidence type="ECO:0000256" key="2">
    <source>
        <dbReference type="SAM" id="SignalP"/>
    </source>
</evidence>
<evidence type="ECO:0000313" key="4">
    <source>
        <dbReference type="EMBL" id="MQT12944.1"/>
    </source>
</evidence>
<dbReference type="RefSeq" id="WP_153480455.1">
    <property type="nucleotide sequence ID" value="NZ_VWNA01000001.1"/>
</dbReference>
<evidence type="ECO:0000256" key="1">
    <source>
        <dbReference type="SAM" id="MobiDB-lite"/>
    </source>
</evidence>
<keyword evidence="2" id="KW-0732">Signal</keyword>
<dbReference type="Proteomes" id="UP000332515">
    <property type="component" value="Unassembled WGS sequence"/>
</dbReference>
<dbReference type="InterPro" id="IPR011033">
    <property type="entry name" value="PRC_barrel-like_sf"/>
</dbReference>
<organism evidence="4 5">
    <name type="scientific">Segnochrobactrum spirostomi</name>
    <dbReference type="NCBI Taxonomy" id="2608987"/>
    <lineage>
        <taxon>Bacteria</taxon>
        <taxon>Pseudomonadati</taxon>
        <taxon>Pseudomonadota</taxon>
        <taxon>Alphaproteobacteria</taxon>
        <taxon>Hyphomicrobiales</taxon>
        <taxon>Segnochrobactraceae</taxon>
        <taxon>Segnochrobactrum</taxon>
    </lineage>
</organism>
<dbReference type="AlphaFoldDB" id="A0A6A7Y1Q7"/>
<reference evidence="4 5" key="1">
    <citation type="submission" date="2019-09" db="EMBL/GenBank/DDBJ databases">
        <title>Segnochrobactrum spirostomi gen. nov., sp. nov., isolated from the ciliate Spirostomum cf. yagiui and description of a novel family, Segnochrobactraceae fam. nov. within the order Rhizobiales of the class Alphaproteobacteria.</title>
        <authorList>
            <person name="Akter S."/>
            <person name="Shazib S.U.A."/>
            <person name="Shin M.K."/>
        </authorList>
    </citation>
    <scope>NUCLEOTIDE SEQUENCE [LARGE SCALE GENOMIC DNA]</scope>
    <source>
        <strain evidence="4 5">Sp-1</strain>
    </source>
</reference>
<feature type="compositionally biased region" description="Low complexity" evidence="1">
    <location>
        <begin position="36"/>
        <end position="64"/>
    </location>
</feature>
<dbReference type="Gene3D" id="2.30.30.240">
    <property type="entry name" value="PRC-barrel domain"/>
    <property type="match status" value="1"/>
</dbReference>
<name>A0A6A7Y1Q7_9HYPH</name>
<dbReference type="InterPro" id="IPR027275">
    <property type="entry name" value="PRC-brl_dom"/>
</dbReference>
<proteinExistence type="predicted"/>
<accession>A0A6A7Y1Q7</accession>
<gene>
    <name evidence="4" type="ORF">F0357_09850</name>
</gene>
<sequence>MPIRSAMFRTIVLAILIAGLLPHAAAAQNATGEEAVPLDPPVSGNAAAAAAGPAAPKAQPPSGAFTTPTHSAAERDALKPGEPAAQHELADNAEMLIGKPLVTRDGEEVGRVVDISRDATGQVTAIHVEMGGVMGFLGDRVALKPTEIAPGRDKAVAALTRDELDRKQSNPD</sequence>
<evidence type="ECO:0000313" key="5">
    <source>
        <dbReference type="Proteomes" id="UP000332515"/>
    </source>
</evidence>
<comment type="caution">
    <text evidence="4">The sequence shown here is derived from an EMBL/GenBank/DDBJ whole genome shotgun (WGS) entry which is preliminary data.</text>
</comment>
<feature type="chain" id="PRO_5025659433" evidence="2">
    <location>
        <begin position="28"/>
        <end position="172"/>
    </location>
</feature>
<dbReference type="SUPFAM" id="SSF50346">
    <property type="entry name" value="PRC-barrel domain"/>
    <property type="match status" value="1"/>
</dbReference>
<keyword evidence="5" id="KW-1185">Reference proteome</keyword>